<dbReference type="InterPro" id="IPR048279">
    <property type="entry name" value="MdtK-like"/>
</dbReference>
<dbReference type="KEGG" id="mbn:Mboo_1858"/>
<dbReference type="InterPro" id="IPR002528">
    <property type="entry name" value="MATE_fam"/>
</dbReference>
<evidence type="ECO:0000256" key="3">
    <source>
        <dbReference type="ARBA" id="ARBA00022475"/>
    </source>
</evidence>
<organism evidence="8 9">
    <name type="scientific">Methanoregula boonei (strain DSM 21154 / JCM 14090 / 6A8)</name>
    <dbReference type="NCBI Taxonomy" id="456442"/>
    <lineage>
        <taxon>Archaea</taxon>
        <taxon>Methanobacteriati</taxon>
        <taxon>Methanobacteriota</taxon>
        <taxon>Stenosarchaea group</taxon>
        <taxon>Methanomicrobia</taxon>
        <taxon>Methanomicrobiales</taxon>
        <taxon>Methanoregulaceae</taxon>
        <taxon>Methanoregula</taxon>
    </lineage>
</organism>
<feature type="transmembrane region" description="Helical" evidence="7">
    <location>
        <begin position="65"/>
        <end position="94"/>
    </location>
</feature>
<feature type="transmembrane region" description="Helical" evidence="7">
    <location>
        <begin position="182"/>
        <end position="201"/>
    </location>
</feature>
<dbReference type="InterPro" id="IPR052031">
    <property type="entry name" value="Membrane_Transporter-Flippase"/>
</dbReference>
<dbReference type="PIRSF" id="PIRSF006603">
    <property type="entry name" value="DinF"/>
    <property type="match status" value="1"/>
</dbReference>
<evidence type="ECO:0000313" key="9">
    <source>
        <dbReference type="Proteomes" id="UP000002408"/>
    </source>
</evidence>
<dbReference type="GO" id="GO:0015297">
    <property type="term" value="F:antiporter activity"/>
    <property type="evidence" value="ECO:0007669"/>
    <property type="project" value="InterPro"/>
</dbReference>
<dbReference type="eggNOG" id="arCOG01731">
    <property type="taxonomic scope" value="Archaea"/>
</dbReference>
<dbReference type="CDD" id="cd13147">
    <property type="entry name" value="MATE_MJ0709_like"/>
    <property type="match status" value="1"/>
</dbReference>
<comment type="subcellular location">
    <subcellularLocation>
        <location evidence="1">Cell membrane</location>
        <topology evidence="1">Multi-pass membrane protein</topology>
    </subcellularLocation>
</comment>
<feature type="transmembrane region" description="Helical" evidence="7">
    <location>
        <begin position="151"/>
        <end position="170"/>
    </location>
</feature>
<evidence type="ECO:0000256" key="5">
    <source>
        <dbReference type="ARBA" id="ARBA00022989"/>
    </source>
</evidence>
<feature type="transmembrane region" description="Helical" evidence="7">
    <location>
        <begin position="114"/>
        <end position="139"/>
    </location>
</feature>
<gene>
    <name evidence="8" type="ordered locus">Mboo_1858</name>
</gene>
<name>A7I9G2_METB6</name>
<evidence type="ECO:0000256" key="2">
    <source>
        <dbReference type="ARBA" id="ARBA00022448"/>
    </source>
</evidence>
<keyword evidence="4 7" id="KW-0812">Transmembrane</keyword>
<dbReference type="RefSeq" id="WP_012107424.1">
    <property type="nucleotide sequence ID" value="NC_009712.1"/>
</dbReference>
<feature type="transmembrane region" description="Helical" evidence="7">
    <location>
        <begin position="297"/>
        <end position="322"/>
    </location>
</feature>
<dbReference type="GeneID" id="5410451"/>
<feature type="transmembrane region" description="Helical" evidence="7">
    <location>
        <begin position="436"/>
        <end position="456"/>
    </location>
</feature>
<dbReference type="HOGENOM" id="CLU_012893_0_1_2"/>
<keyword evidence="2" id="KW-0813">Transport</keyword>
<dbReference type="AlphaFoldDB" id="A7I9G2"/>
<feature type="transmembrane region" description="Helical" evidence="7">
    <location>
        <begin position="334"/>
        <end position="354"/>
    </location>
</feature>
<feature type="transmembrane region" description="Helical" evidence="7">
    <location>
        <begin position="405"/>
        <end position="430"/>
    </location>
</feature>
<proteinExistence type="predicted"/>
<dbReference type="GO" id="GO:0005886">
    <property type="term" value="C:plasma membrane"/>
    <property type="evidence" value="ECO:0007669"/>
    <property type="project" value="UniProtKB-SubCell"/>
</dbReference>
<evidence type="ECO:0000256" key="7">
    <source>
        <dbReference type="SAM" id="Phobius"/>
    </source>
</evidence>
<evidence type="ECO:0000256" key="4">
    <source>
        <dbReference type="ARBA" id="ARBA00022692"/>
    </source>
</evidence>
<reference evidence="9" key="1">
    <citation type="journal article" date="2015" name="Microbiology">
        <title>Genome of Methanoregula boonei 6A8 reveals adaptations to oligotrophic peatland environments.</title>
        <authorList>
            <person name="Braeuer S."/>
            <person name="Cadillo-Quiroz H."/>
            <person name="Kyrpides N."/>
            <person name="Woyke T."/>
            <person name="Goodwin L."/>
            <person name="Detter C."/>
            <person name="Podell S."/>
            <person name="Yavitt J.B."/>
            <person name="Zinder S.H."/>
        </authorList>
    </citation>
    <scope>NUCLEOTIDE SEQUENCE [LARGE SCALE GENOMIC DNA]</scope>
    <source>
        <strain evidence="9">DSM 21154 / JCM 14090 / 6A8</strain>
    </source>
</reference>
<keyword evidence="6 7" id="KW-0472">Membrane</keyword>
<feature type="transmembrane region" description="Helical" evidence="7">
    <location>
        <begin position="40"/>
        <end position="59"/>
    </location>
</feature>
<sequence length="467" mass="49213">MSADSPTGKAPEPVPVQATLGVALLTGDPKKAILKLSGPMIVVILLMSTYNLINAIWVAGLGPDALAAVGFVSPLFMVLVGFGNGLGAGAASLIARRIGAGDRAGADSAAVHSLVIITVISVVTTALLLAFAGPILIAFGAGPTLGLALEYGQIIFAGTLLLLVTSILGAILRAEGDMKRTFYVFGASSILNMILDPILIYRAHMGIAGAAWGMIISQVMVALVLLYLFFVKKDTYVSLSWNGFVPDKKTAMGILGVGLPASTEFFMMAILSIFVNLMLVMVAGTDAVAVYTAGWRLVMFAVIPIVGIALAVVSVAGAAYGGRHFDKLPIIHHFSILLGLAIALCTSAITWLFSSQIATVFTYSSETAYLTPEIAAFLSVMCLFYPFVPPGMMSTSIFQGVGKGMTSLAIVVLRELVFIAVFAWMFGIVLGMGERGVWWGMVVGVTLGSLVAYAWARVYIRRLRRNA</sequence>
<dbReference type="STRING" id="456442.Mboo_1858"/>
<feature type="transmembrane region" description="Helical" evidence="7">
    <location>
        <begin position="374"/>
        <end position="393"/>
    </location>
</feature>
<dbReference type="EMBL" id="CP000780">
    <property type="protein sequence ID" value="ABS56373.1"/>
    <property type="molecule type" value="Genomic_DNA"/>
</dbReference>
<protein>
    <submittedName>
        <fullName evidence="8">MATE efflux family protein</fullName>
    </submittedName>
</protein>
<evidence type="ECO:0000313" key="8">
    <source>
        <dbReference type="EMBL" id="ABS56373.1"/>
    </source>
</evidence>
<keyword evidence="9" id="KW-1185">Reference proteome</keyword>
<dbReference type="NCBIfam" id="TIGR00797">
    <property type="entry name" value="matE"/>
    <property type="match status" value="1"/>
</dbReference>
<evidence type="ECO:0000256" key="6">
    <source>
        <dbReference type="ARBA" id="ARBA00023136"/>
    </source>
</evidence>
<dbReference type="PANTHER" id="PTHR43549">
    <property type="entry name" value="MULTIDRUG RESISTANCE PROTEIN YPNP-RELATED"/>
    <property type="match status" value="1"/>
</dbReference>
<keyword evidence="3" id="KW-1003">Cell membrane</keyword>
<dbReference type="PANTHER" id="PTHR43549:SF2">
    <property type="entry name" value="MULTIDRUG RESISTANCE PROTEIN NORM-RELATED"/>
    <property type="match status" value="1"/>
</dbReference>
<dbReference type="OrthoDB" id="214119at2157"/>
<dbReference type="Proteomes" id="UP000002408">
    <property type="component" value="Chromosome"/>
</dbReference>
<dbReference type="Pfam" id="PF01554">
    <property type="entry name" value="MatE"/>
    <property type="match status" value="2"/>
</dbReference>
<dbReference type="GO" id="GO:0042910">
    <property type="term" value="F:xenobiotic transmembrane transporter activity"/>
    <property type="evidence" value="ECO:0007669"/>
    <property type="project" value="InterPro"/>
</dbReference>
<evidence type="ECO:0000256" key="1">
    <source>
        <dbReference type="ARBA" id="ARBA00004651"/>
    </source>
</evidence>
<keyword evidence="5 7" id="KW-1133">Transmembrane helix</keyword>
<feature type="transmembrane region" description="Helical" evidence="7">
    <location>
        <begin position="207"/>
        <end position="230"/>
    </location>
</feature>
<feature type="transmembrane region" description="Helical" evidence="7">
    <location>
        <begin position="251"/>
        <end position="277"/>
    </location>
</feature>
<accession>A7I9G2</accession>